<organism evidence="1">
    <name type="scientific">virus sp. ctmTa7</name>
    <dbReference type="NCBI Taxonomy" id="2828255"/>
    <lineage>
        <taxon>Viruses</taxon>
    </lineage>
</organism>
<dbReference type="EMBL" id="BK059091">
    <property type="protein sequence ID" value="DAE28734.1"/>
    <property type="molecule type" value="Genomic_DNA"/>
</dbReference>
<accession>A0A8S5RBD4</accession>
<name>A0A8S5RBD4_9VIRU</name>
<reference evidence="1" key="1">
    <citation type="journal article" date="2021" name="Proc. Natl. Acad. Sci. U.S.A.">
        <title>A Catalog of Tens of Thousands of Viruses from Human Metagenomes Reveals Hidden Associations with Chronic Diseases.</title>
        <authorList>
            <person name="Tisza M.J."/>
            <person name="Buck C.B."/>
        </authorList>
    </citation>
    <scope>NUCLEOTIDE SEQUENCE</scope>
    <source>
        <strain evidence="1">CtmTa7</strain>
    </source>
</reference>
<sequence>MAEATRLCPVCRTIMKSAAYKVGKQDGVERLENNIFTPDGVGIIGKLLVCPKCGNVAVVK</sequence>
<protein>
    <submittedName>
        <fullName evidence="1">Cysteine-rich protein</fullName>
    </submittedName>
</protein>
<evidence type="ECO:0000313" key="1">
    <source>
        <dbReference type="EMBL" id="DAE28734.1"/>
    </source>
</evidence>
<proteinExistence type="predicted"/>